<evidence type="ECO:0000313" key="14">
    <source>
        <dbReference type="Proteomes" id="UP001181693"/>
    </source>
</evidence>
<dbReference type="PANTHER" id="PTHR10078">
    <property type="entry name" value="INTERLEUKIN-1 FAMILY MEMBER"/>
    <property type="match status" value="1"/>
</dbReference>
<keyword evidence="12" id="KW-0497">Mitogen</keyword>
<evidence type="ECO:0000256" key="9">
    <source>
        <dbReference type="ARBA" id="ARBA00022620"/>
    </source>
</evidence>
<keyword evidence="10" id="KW-0395">Inflammatory response</keyword>
<accession>A0AAV3AL41</accession>
<evidence type="ECO:0000256" key="7">
    <source>
        <dbReference type="ARBA" id="ARBA00022514"/>
    </source>
</evidence>
<dbReference type="GO" id="GO:0019221">
    <property type="term" value="P:cytokine-mediated signaling pathway"/>
    <property type="evidence" value="ECO:0007669"/>
    <property type="project" value="TreeGrafter"/>
</dbReference>
<dbReference type="Pfam" id="PF00340">
    <property type="entry name" value="IL1"/>
    <property type="match status" value="1"/>
</dbReference>
<dbReference type="GO" id="GO:0001660">
    <property type="term" value="P:fever generation"/>
    <property type="evidence" value="ECO:0007669"/>
    <property type="project" value="UniProtKB-KW"/>
</dbReference>
<organism evidence="13 14">
    <name type="scientific">Pyxicephalus adspersus</name>
    <name type="common">African bullfrog</name>
    <dbReference type="NCBI Taxonomy" id="30357"/>
    <lineage>
        <taxon>Eukaryota</taxon>
        <taxon>Metazoa</taxon>
        <taxon>Chordata</taxon>
        <taxon>Craniata</taxon>
        <taxon>Vertebrata</taxon>
        <taxon>Euteleostomi</taxon>
        <taxon>Amphibia</taxon>
        <taxon>Batrachia</taxon>
        <taxon>Anura</taxon>
        <taxon>Neobatrachia</taxon>
        <taxon>Ranoidea</taxon>
        <taxon>Pyxicephalidae</taxon>
        <taxon>Pyxicephalinae</taxon>
        <taxon>Pyxicephalus</taxon>
    </lineage>
</organism>
<evidence type="ECO:0000256" key="4">
    <source>
        <dbReference type="ARBA" id="ARBA00010448"/>
    </source>
</evidence>
<reference evidence="13" key="1">
    <citation type="thesis" date="2020" institute="ProQuest LLC" country="789 East Eisenhower Parkway, Ann Arbor, MI, USA">
        <title>Comparative Genomics and Chromosome Evolution.</title>
        <authorList>
            <person name="Mudd A.B."/>
        </authorList>
    </citation>
    <scope>NUCLEOTIDE SEQUENCE</scope>
    <source>
        <strain evidence="13">1538</strain>
        <tissue evidence="13">Blood</tissue>
    </source>
</reference>
<evidence type="ECO:0000256" key="1">
    <source>
        <dbReference type="ARBA" id="ARBA00004371"/>
    </source>
</evidence>
<dbReference type="GO" id="GO:0005829">
    <property type="term" value="C:cytosol"/>
    <property type="evidence" value="ECO:0007669"/>
    <property type="project" value="UniProtKB-SubCell"/>
</dbReference>
<dbReference type="GO" id="GO:0006955">
    <property type="term" value="P:immune response"/>
    <property type="evidence" value="ECO:0007669"/>
    <property type="project" value="InterPro"/>
</dbReference>
<name>A0AAV3AL41_PYXAD</name>
<dbReference type="PANTHER" id="PTHR10078:SF30">
    <property type="entry name" value="INTERLEUKIN-1 BETA"/>
    <property type="match status" value="1"/>
</dbReference>
<keyword evidence="8" id="KW-0964">Secreted</keyword>
<evidence type="ECO:0000256" key="2">
    <source>
        <dbReference type="ARBA" id="ARBA00004514"/>
    </source>
</evidence>
<dbReference type="GO" id="GO:0071222">
    <property type="term" value="P:cellular response to lipopolysaccharide"/>
    <property type="evidence" value="ECO:0007669"/>
    <property type="project" value="TreeGrafter"/>
</dbReference>
<dbReference type="GO" id="GO:0005764">
    <property type="term" value="C:lysosome"/>
    <property type="evidence" value="ECO:0007669"/>
    <property type="project" value="UniProtKB-SubCell"/>
</dbReference>
<keyword evidence="11" id="KW-0458">Lysosome</keyword>
<gene>
    <name evidence="13" type="ORF">GDO54_007906</name>
</gene>
<dbReference type="SUPFAM" id="SSF50353">
    <property type="entry name" value="Cytokine"/>
    <property type="match status" value="1"/>
</dbReference>
<dbReference type="GO" id="GO:0010628">
    <property type="term" value="P:positive regulation of gene expression"/>
    <property type="evidence" value="ECO:0007669"/>
    <property type="project" value="TreeGrafter"/>
</dbReference>
<evidence type="ECO:0000256" key="10">
    <source>
        <dbReference type="ARBA" id="ARBA00023198"/>
    </source>
</evidence>
<keyword evidence="7" id="KW-0202">Cytokine</keyword>
<dbReference type="InterPro" id="IPR000975">
    <property type="entry name" value="IL-1_fam"/>
</dbReference>
<dbReference type="EMBL" id="DYDO01000002">
    <property type="protein sequence ID" value="DBA32174.1"/>
    <property type="molecule type" value="Genomic_DNA"/>
</dbReference>
<sequence length="174" mass="19156">MGFEITTYFPNVGKKTPVTLKLVRANCYLSCNDHGELALENTATVGALPEIINSTKRFLFLMSSSPFMFESAVTAGKFICTTTQSPSPVSLSSVDNSKIFSFVIATAVTGSLNIALLGDRIAVQTSDKIFESFPEDNFLLPDTYERFTDKGEPTESLFVGRLAGKWKRDSFLRL</sequence>
<comment type="similarity">
    <text evidence="4">Belongs to the IL-1 family.</text>
</comment>
<dbReference type="InterPro" id="IPR008996">
    <property type="entry name" value="IL1/FGF"/>
</dbReference>
<evidence type="ECO:0000256" key="8">
    <source>
        <dbReference type="ARBA" id="ARBA00022525"/>
    </source>
</evidence>
<keyword evidence="9" id="KW-0666">Pyrogen</keyword>
<evidence type="ECO:0000256" key="12">
    <source>
        <dbReference type="ARBA" id="ARBA00023246"/>
    </source>
</evidence>
<dbReference type="Proteomes" id="UP001181693">
    <property type="component" value="Unassembled WGS sequence"/>
</dbReference>
<comment type="caution">
    <text evidence="13">The sequence shown here is derived from an EMBL/GenBank/DDBJ whole genome shotgun (WGS) entry which is preliminary data.</text>
</comment>
<proteinExistence type="inferred from homology"/>
<dbReference type="GO" id="GO:0005615">
    <property type="term" value="C:extracellular space"/>
    <property type="evidence" value="ECO:0007669"/>
    <property type="project" value="UniProtKB-KW"/>
</dbReference>
<keyword evidence="6" id="KW-0963">Cytoplasm</keyword>
<evidence type="ECO:0000256" key="5">
    <source>
        <dbReference type="ARBA" id="ARBA00014702"/>
    </source>
</evidence>
<evidence type="ECO:0000256" key="11">
    <source>
        <dbReference type="ARBA" id="ARBA00023228"/>
    </source>
</evidence>
<evidence type="ECO:0000256" key="6">
    <source>
        <dbReference type="ARBA" id="ARBA00022490"/>
    </source>
</evidence>
<dbReference type="AlphaFoldDB" id="A0AAV3AL41"/>
<comment type="subcellular location">
    <subcellularLocation>
        <location evidence="2">Cytoplasm</location>
        <location evidence="2">Cytosol</location>
    </subcellularLocation>
    <subcellularLocation>
        <location evidence="1">Lysosome</location>
    </subcellularLocation>
    <subcellularLocation>
        <location evidence="3">Secreted</location>
        <location evidence="3">Extracellular exosome</location>
    </subcellularLocation>
</comment>
<dbReference type="Gene3D" id="2.80.10.50">
    <property type="match status" value="1"/>
</dbReference>
<dbReference type="GO" id="GO:0051781">
    <property type="term" value="P:positive regulation of cell division"/>
    <property type="evidence" value="ECO:0007669"/>
    <property type="project" value="UniProtKB-KW"/>
</dbReference>
<dbReference type="GO" id="GO:0005125">
    <property type="term" value="F:cytokine activity"/>
    <property type="evidence" value="ECO:0007669"/>
    <property type="project" value="UniProtKB-KW"/>
</dbReference>
<protein>
    <recommendedName>
        <fullName evidence="5">Interleukin-1 beta</fullName>
    </recommendedName>
</protein>
<evidence type="ECO:0000313" key="13">
    <source>
        <dbReference type="EMBL" id="DBA32174.1"/>
    </source>
</evidence>
<evidence type="ECO:0000256" key="3">
    <source>
        <dbReference type="ARBA" id="ARBA00004550"/>
    </source>
</evidence>
<keyword evidence="14" id="KW-1185">Reference proteome</keyword>